<keyword evidence="3" id="KW-1185">Reference proteome</keyword>
<name>A0A1B1W259_9CAUD</name>
<dbReference type="EMBL" id="KX523699">
    <property type="protein sequence ID" value="ANW46754.1"/>
    <property type="molecule type" value="Genomic_DNA"/>
</dbReference>
<proteinExistence type="predicted"/>
<feature type="region of interest" description="Disordered" evidence="1">
    <location>
        <begin position="1"/>
        <end position="39"/>
    </location>
</feature>
<accession>A0A1B1W259</accession>
<organism evidence="2 3">
    <name type="scientific">Salmonella phage IME207</name>
    <dbReference type="NCBI Taxonomy" id="1873985"/>
    <lineage>
        <taxon>Viruses</taxon>
        <taxon>Duplodnaviria</taxon>
        <taxon>Heunggongvirae</taxon>
        <taxon>Uroviricota</taxon>
        <taxon>Caudoviricetes</taxon>
        <taxon>Shuimuvirus</taxon>
        <taxon>Shuimuvirus IME207</taxon>
    </lineage>
</organism>
<evidence type="ECO:0000256" key="1">
    <source>
        <dbReference type="SAM" id="MobiDB-lite"/>
    </source>
</evidence>
<feature type="compositionally biased region" description="Polar residues" evidence="1">
    <location>
        <begin position="1"/>
        <end position="12"/>
    </location>
</feature>
<dbReference type="GeneID" id="30308652"/>
<evidence type="ECO:0000313" key="3">
    <source>
        <dbReference type="Proteomes" id="UP000202982"/>
    </source>
</evidence>
<feature type="compositionally biased region" description="Polar residues" evidence="1">
    <location>
        <begin position="28"/>
        <end position="39"/>
    </location>
</feature>
<dbReference type="Proteomes" id="UP000202982">
    <property type="component" value="Segment"/>
</dbReference>
<reference evidence="2" key="1">
    <citation type="submission" date="2016-09" db="EMBL/GenBank/DDBJ databases">
        <authorList>
            <person name="Liu Y."/>
            <person name="Bai C."/>
            <person name="Tong Y."/>
            <person name="Mi Z."/>
            <person name="An X."/>
            <person name="Huang Y."/>
            <person name="Li P."/>
            <person name="Yuan X."/>
            <person name="Niu W."/>
            <person name="Liu H."/>
        </authorList>
    </citation>
    <scope>NUCLEOTIDE SEQUENCE</scope>
</reference>
<dbReference type="RefSeq" id="YP_009322766.1">
    <property type="nucleotide sequence ID" value="NC_031924.1"/>
</dbReference>
<protein>
    <submittedName>
        <fullName evidence="2">Uncharacterized protein</fullName>
    </submittedName>
</protein>
<sequence>MGSTNSPSRSRATGNTKTGGKTGAVKPNGSTRSPSRGKK</sequence>
<dbReference type="KEGG" id="vg:30308652"/>
<evidence type="ECO:0000313" key="2">
    <source>
        <dbReference type="EMBL" id="ANW46754.1"/>
    </source>
</evidence>